<keyword evidence="12" id="KW-1185">Reference proteome</keyword>
<evidence type="ECO:0000256" key="4">
    <source>
        <dbReference type="ARBA" id="ARBA00022884"/>
    </source>
</evidence>
<dbReference type="SMART" id="SM00360">
    <property type="entry name" value="RRM"/>
    <property type="match status" value="1"/>
</dbReference>
<feature type="domain" description="C3H1-type" evidence="10">
    <location>
        <begin position="318"/>
        <end position="346"/>
    </location>
</feature>
<dbReference type="PROSITE" id="PS50102">
    <property type="entry name" value="RRM"/>
    <property type="match status" value="1"/>
</dbReference>
<dbReference type="Pfam" id="PF01480">
    <property type="entry name" value="PWI"/>
    <property type="match status" value="1"/>
</dbReference>
<dbReference type="PANTHER" id="PTHR14398:SF0">
    <property type="entry name" value="ZINC FINGER PROTEIN SWM"/>
    <property type="match status" value="1"/>
</dbReference>
<dbReference type="InterPro" id="IPR000504">
    <property type="entry name" value="RRM_dom"/>
</dbReference>
<dbReference type="InterPro" id="IPR036855">
    <property type="entry name" value="Znf_CCCH_sf"/>
</dbReference>
<feature type="domain" description="RRM" evidence="9">
    <location>
        <begin position="535"/>
        <end position="607"/>
    </location>
</feature>
<evidence type="ECO:0000313" key="11">
    <source>
        <dbReference type="EMBL" id="TPX61831.1"/>
    </source>
</evidence>
<feature type="region of interest" description="Disordered" evidence="8">
    <location>
        <begin position="722"/>
        <end position="742"/>
    </location>
</feature>
<dbReference type="Gene3D" id="1.20.1390.10">
    <property type="entry name" value="PWI domain"/>
    <property type="match status" value="1"/>
</dbReference>
<proteinExistence type="predicted"/>
<dbReference type="SUPFAM" id="SSF54928">
    <property type="entry name" value="RNA-binding domain, RBD"/>
    <property type="match status" value="2"/>
</dbReference>
<dbReference type="SUPFAM" id="SSF90229">
    <property type="entry name" value="CCCH zinc finger"/>
    <property type="match status" value="1"/>
</dbReference>
<feature type="region of interest" description="Disordered" evidence="8">
    <location>
        <begin position="794"/>
        <end position="821"/>
    </location>
</feature>
<dbReference type="PANTHER" id="PTHR14398">
    <property type="entry name" value="RNA RECOGNITION RRM/RNP DOMAIN"/>
    <property type="match status" value="1"/>
</dbReference>
<dbReference type="Pfam" id="PF00642">
    <property type="entry name" value="zf-CCCH"/>
    <property type="match status" value="1"/>
</dbReference>
<feature type="compositionally biased region" description="Gly residues" evidence="8">
    <location>
        <begin position="306"/>
        <end position="317"/>
    </location>
</feature>
<keyword evidence="3 7" id="KW-0862">Zinc</keyword>
<dbReference type="GO" id="GO:0003723">
    <property type="term" value="F:RNA binding"/>
    <property type="evidence" value="ECO:0007669"/>
    <property type="project" value="UniProtKB-UniRule"/>
</dbReference>
<feature type="compositionally biased region" description="Basic and acidic residues" evidence="8">
    <location>
        <begin position="201"/>
        <end position="217"/>
    </location>
</feature>
<protein>
    <recommendedName>
        <fullName evidence="13">C3H1-type domain-containing protein</fullName>
    </recommendedName>
</protein>
<feature type="compositionally biased region" description="Gly residues" evidence="8">
    <location>
        <begin position="508"/>
        <end position="517"/>
    </location>
</feature>
<feature type="compositionally biased region" description="Basic and acidic residues" evidence="8">
    <location>
        <begin position="144"/>
        <end position="169"/>
    </location>
</feature>
<evidence type="ECO:0000313" key="12">
    <source>
        <dbReference type="Proteomes" id="UP000318582"/>
    </source>
</evidence>
<evidence type="ECO:0008006" key="13">
    <source>
        <dbReference type="Google" id="ProtNLM"/>
    </source>
</evidence>
<feature type="region of interest" description="Disordered" evidence="8">
    <location>
        <begin position="82"/>
        <end position="283"/>
    </location>
</feature>
<feature type="compositionally biased region" description="Low complexity" evidence="8">
    <location>
        <begin position="251"/>
        <end position="260"/>
    </location>
</feature>
<organism evidence="11 12">
    <name type="scientific">Powellomyces hirtus</name>
    <dbReference type="NCBI Taxonomy" id="109895"/>
    <lineage>
        <taxon>Eukaryota</taxon>
        <taxon>Fungi</taxon>
        <taxon>Fungi incertae sedis</taxon>
        <taxon>Chytridiomycota</taxon>
        <taxon>Chytridiomycota incertae sedis</taxon>
        <taxon>Chytridiomycetes</taxon>
        <taxon>Spizellomycetales</taxon>
        <taxon>Powellomycetaceae</taxon>
        <taxon>Powellomyces</taxon>
    </lineage>
</organism>
<dbReference type="Proteomes" id="UP000318582">
    <property type="component" value="Unassembled WGS sequence"/>
</dbReference>
<evidence type="ECO:0000256" key="5">
    <source>
        <dbReference type="ARBA" id="ARBA00043866"/>
    </source>
</evidence>
<evidence type="ECO:0000259" key="10">
    <source>
        <dbReference type="PROSITE" id="PS50103"/>
    </source>
</evidence>
<dbReference type="InterPro" id="IPR000571">
    <property type="entry name" value="Znf_CCCH"/>
</dbReference>
<keyword evidence="1 7" id="KW-0479">Metal-binding</keyword>
<accession>A0A507EDD9</accession>
<feature type="region of interest" description="Disordered" evidence="8">
    <location>
        <begin position="299"/>
        <end position="322"/>
    </location>
</feature>
<feature type="region of interest" description="Disordered" evidence="8">
    <location>
        <begin position="420"/>
        <end position="531"/>
    </location>
</feature>
<gene>
    <name evidence="11" type="ORF">PhCBS80983_g00771</name>
</gene>
<evidence type="ECO:0000259" key="9">
    <source>
        <dbReference type="PROSITE" id="PS50102"/>
    </source>
</evidence>
<dbReference type="PROSITE" id="PS50103">
    <property type="entry name" value="ZF_C3H1"/>
    <property type="match status" value="1"/>
</dbReference>
<evidence type="ECO:0000256" key="8">
    <source>
        <dbReference type="SAM" id="MobiDB-lite"/>
    </source>
</evidence>
<dbReference type="AlphaFoldDB" id="A0A507EDD9"/>
<dbReference type="GO" id="GO:0005634">
    <property type="term" value="C:nucleus"/>
    <property type="evidence" value="ECO:0007669"/>
    <property type="project" value="TreeGrafter"/>
</dbReference>
<feature type="region of interest" description="Disordered" evidence="8">
    <location>
        <begin position="912"/>
        <end position="963"/>
    </location>
</feature>
<dbReference type="InterPro" id="IPR045137">
    <property type="entry name" value="RBM26/27"/>
</dbReference>
<dbReference type="STRING" id="109895.A0A507EDD9"/>
<sequence length="963" mass="103857">MHLDDTSSASLKDLLTSQLTPICDADPTVLADYVIALLKHEKSIPDLKVLCISQLDDFLKEETKPFVATLFDSLVSQGYLESDEKPADHSGIPIQSATTARSDSKRTYEEEISDDEDGDRNFKHTRRGLLEGAAEKASPGVEVAADRRLPRDRTRSDDLSARKRGRPEENQYAAQPEAYANNKVPRHEVTGSATSEHKRRRSEEKPSEGSEMHRNRDYNGPGPTQFPPGPGRRDFDRNARDGRPGGQPRFPHMMPNQPMGMGPGRWDGGPEWGNPHMGLPLPDRDGRFMDRDAGAFRGRMQDRQPGRGGPMRGGFSNGRGRRPCRDYEERGYCLRGDACPYDHGLDRIVVDDLPMVGGRPPFDMMGPGPMGSVMRPPPFNGPFGTNGRPPYDMDHFGEPGMHGLGPPAEAYDPERASFSVAGRAGKDVPDASQGDGPAPDRPASDLASKTGAFPSGDTSRGGFRGRGFPRRGGSRGGMNDAHGGFGGHHGGFNAQNNAFNGQPHFPGQQGGFGGHQGGFNRQQGGYHGQQQRTNDTLVVQNVPTEHLAIDKISDFFKKFGTITNIKLNVPASRAIVQFAQPQQAMAAYRSPDPIFDNRFVKVFWASLENAGADSGAADVPPAPAAAASRRSFVVSEPAPAAPVVPEDAAAAKAAAEEKKEKAKQMLEMQQSLIGKQLEEQKKIMEKLKSTTLNPKEKKALLDQFEILSKSLKTVMQSASSHVSAAHTQVKPASLSREDRERQRLDRELDALNQSQQAPAAAGPDSNLVAHLEALKAQAAERGIDPAAVLAAGESRGGGHAFGRSRGRGAWAAGGRGGSRMTLDNRTTKIQIKGIVPPAHLQLKSYFEAFGTVSGLTFSDNDTNAIVEFASRRDAERAMSEPVKLEGAEAVDMSWLTASSSSPDAAAALSSSTVSAYPATAPAGHQNGKGGGELTASTDADATKRAWEEEDEDEDDTETSWKRR</sequence>
<keyword evidence="2 7" id="KW-0863">Zinc-finger</keyword>
<keyword evidence="4 6" id="KW-0694">RNA-binding</keyword>
<name>A0A507EDD9_9FUNG</name>
<comment type="caution">
    <text evidence="11">The sequence shown here is derived from an EMBL/GenBank/DDBJ whole genome shotgun (WGS) entry which is preliminary data.</text>
</comment>
<dbReference type="Gene3D" id="3.30.70.330">
    <property type="match status" value="2"/>
</dbReference>
<evidence type="ECO:0000256" key="3">
    <source>
        <dbReference type="ARBA" id="ARBA00022833"/>
    </source>
</evidence>
<dbReference type="EMBL" id="QEAQ01000005">
    <property type="protein sequence ID" value="TPX61831.1"/>
    <property type="molecule type" value="Genomic_DNA"/>
</dbReference>
<evidence type="ECO:0000256" key="7">
    <source>
        <dbReference type="PROSITE-ProRule" id="PRU00723"/>
    </source>
</evidence>
<evidence type="ECO:0000256" key="1">
    <source>
        <dbReference type="ARBA" id="ARBA00022723"/>
    </source>
</evidence>
<dbReference type="InterPro" id="IPR012677">
    <property type="entry name" value="Nucleotide-bd_a/b_plait_sf"/>
</dbReference>
<feature type="compositionally biased region" description="Acidic residues" evidence="8">
    <location>
        <begin position="947"/>
        <end position="957"/>
    </location>
</feature>
<comment type="function">
    <text evidence="5">May be involved in the turnover of nuclear polyadenylated (pA+) RNA.</text>
</comment>
<dbReference type="InterPro" id="IPR002483">
    <property type="entry name" value="PWI_dom"/>
</dbReference>
<reference evidence="11 12" key="1">
    <citation type="journal article" date="2019" name="Sci. Rep.">
        <title>Comparative genomics of chytrid fungi reveal insights into the obligate biotrophic and pathogenic lifestyle of Synchytrium endobioticum.</title>
        <authorList>
            <person name="van de Vossenberg B.T.L.H."/>
            <person name="Warris S."/>
            <person name="Nguyen H.D.T."/>
            <person name="van Gent-Pelzer M.P.E."/>
            <person name="Joly D.L."/>
            <person name="van de Geest H.C."/>
            <person name="Bonants P.J.M."/>
            <person name="Smith D.S."/>
            <person name="Levesque C.A."/>
            <person name="van der Lee T.A.J."/>
        </authorList>
    </citation>
    <scope>NUCLEOTIDE SEQUENCE [LARGE SCALE GENOMIC DNA]</scope>
    <source>
        <strain evidence="11 12">CBS 809.83</strain>
    </source>
</reference>
<evidence type="ECO:0000256" key="6">
    <source>
        <dbReference type="PROSITE-ProRule" id="PRU00176"/>
    </source>
</evidence>
<dbReference type="InterPro" id="IPR035979">
    <property type="entry name" value="RBD_domain_sf"/>
</dbReference>
<feature type="compositionally biased region" description="Low complexity" evidence="8">
    <location>
        <begin position="518"/>
        <end position="531"/>
    </location>
</feature>
<dbReference type="CDD" id="cd12257">
    <property type="entry name" value="RRM1_RBM26_like"/>
    <property type="match status" value="1"/>
</dbReference>
<dbReference type="GO" id="GO:0008270">
    <property type="term" value="F:zinc ion binding"/>
    <property type="evidence" value="ECO:0007669"/>
    <property type="project" value="UniProtKB-KW"/>
</dbReference>
<evidence type="ECO:0000256" key="2">
    <source>
        <dbReference type="ARBA" id="ARBA00022771"/>
    </source>
</evidence>
<feature type="zinc finger region" description="C3H1-type" evidence="7">
    <location>
        <begin position="318"/>
        <end position="346"/>
    </location>
</feature>
<feature type="compositionally biased region" description="Low complexity" evidence="8">
    <location>
        <begin position="491"/>
        <end position="507"/>
    </location>
</feature>
<dbReference type="SMART" id="SM00356">
    <property type="entry name" value="ZnF_C3H1"/>
    <property type="match status" value="1"/>
</dbReference>
<feature type="compositionally biased region" description="Gly residues" evidence="8">
    <location>
        <begin position="261"/>
        <end position="271"/>
    </location>
</feature>
<feature type="compositionally biased region" description="Basic and acidic residues" evidence="8">
    <location>
        <begin position="231"/>
        <end position="243"/>
    </location>
</feature>